<organism evidence="2 3">
    <name type="scientific">Triparma laevis f. longispina</name>
    <dbReference type="NCBI Taxonomy" id="1714387"/>
    <lineage>
        <taxon>Eukaryota</taxon>
        <taxon>Sar</taxon>
        <taxon>Stramenopiles</taxon>
        <taxon>Ochrophyta</taxon>
        <taxon>Bolidophyceae</taxon>
        <taxon>Parmales</taxon>
        <taxon>Triparmaceae</taxon>
        <taxon>Triparma</taxon>
    </lineage>
</organism>
<dbReference type="OrthoDB" id="10417827at2759"/>
<name>A0A9W7KRR9_9STRA</name>
<reference evidence="3" key="1">
    <citation type="journal article" date="2023" name="Commun. Biol.">
        <title>Genome analysis of Parmales, the sister group of diatoms, reveals the evolutionary specialization of diatoms from phago-mixotrophs to photoautotrophs.</title>
        <authorList>
            <person name="Ban H."/>
            <person name="Sato S."/>
            <person name="Yoshikawa S."/>
            <person name="Yamada K."/>
            <person name="Nakamura Y."/>
            <person name="Ichinomiya M."/>
            <person name="Sato N."/>
            <person name="Blanc-Mathieu R."/>
            <person name="Endo H."/>
            <person name="Kuwata A."/>
            <person name="Ogata H."/>
        </authorList>
    </citation>
    <scope>NUCLEOTIDE SEQUENCE [LARGE SCALE GENOMIC DNA]</scope>
    <source>
        <strain evidence="3">NIES 3700</strain>
    </source>
</reference>
<dbReference type="AlphaFoldDB" id="A0A9W7KRR9"/>
<gene>
    <name evidence="2" type="ORF">TrLO_g6800</name>
</gene>
<dbReference type="EMBL" id="BRXW01000137">
    <property type="protein sequence ID" value="GMI09332.1"/>
    <property type="molecule type" value="Genomic_DNA"/>
</dbReference>
<keyword evidence="3" id="KW-1185">Reference proteome</keyword>
<evidence type="ECO:0000256" key="1">
    <source>
        <dbReference type="SAM" id="MobiDB-lite"/>
    </source>
</evidence>
<feature type="region of interest" description="Disordered" evidence="1">
    <location>
        <begin position="339"/>
        <end position="387"/>
    </location>
</feature>
<accession>A0A9W7KRR9</accession>
<dbReference type="Proteomes" id="UP001165122">
    <property type="component" value="Unassembled WGS sequence"/>
</dbReference>
<feature type="compositionally biased region" description="Basic and acidic residues" evidence="1">
    <location>
        <begin position="355"/>
        <end position="379"/>
    </location>
</feature>
<feature type="compositionally biased region" description="Acidic residues" evidence="1">
    <location>
        <begin position="339"/>
        <end position="354"/>
    </location>
</feature>
<feature type="region of interest" description="Disordered" evidence="1">
    <location>
        <begin position="1"/>
        <end position="25"/>
    </location>
</feature>
<protein>
    <submittedName>
        <fullName evidence="2">Uncharacterized protein</fullName>
    </submittedName>
</protein>
<evidence type="ECO:0000313" key="2">
    <source>
        <dbReference type="EMBL" id="GMI09332.1"/>
    </source>
</evidence>
<proteinExistence type="predicted"/>
<sequence>MAQSVDRLFSSLPKGADGSRSGTIPVIKDPEGGLSLLRLVPTVAKAPLFKENDSITLKTAKVTIKKTAKMIKEDQAIIEKEEERRQLGKNKKQHVYRKRSLGTTTTLNLSNGDEYVSAAQFPTDRYVLLTSYDNKIMLSVLPDVSERFEPATVKGKGLLASEEDAVNYHIDEQMKGEGQGRQTNQSKKRSMLSKMLGGEDDKEGANDVYSEKYKASSAKALMMSSVNEDTLDVSTSVVNEEGRVVMGGSNDARFGGGMKFGVNKVADTEGGGAGKDGKKTFLEMDDREMDRDGRAGRDTGYLFNDIDVDLDAELFDNNDDDMGDNNETMDDVELVEEIASDNSDDDDEEEEEDGEGGKSKTAYKKDYDDDIKKEKRKREDDEEEELNKRVKMTTDEKGRLLINDTTVVNTLYMEGGSMLATLLVKKFASKKDTDRKERGKKLLEILKKVAIKDGDRVTLKDHYRNGMF</sequence>
<evidence type="ECO:0000313" key="3">
    <source>
        <dbReference type="Proteomes" id="UP001165122"/>
    </source>
</evidence>
<comment type="caution">
    <text evidence="2">The sequence shown here is derived from an EMBL/GenBank/DDBJ whole genome shotgun (WGS) entry which is preliminary data.</text>
</comment>
<feature type="region of interest" description="Disordered" evidence="1">
    <location>
        <begin position="174"/>
        <end position="204"/>
    </location>
</feature>